<dbReference type="RefSeq" id="WP_345920524.1">
    <property type="nucleotide sequence ID" value="NZ_JBDIVE010000008.1"/>
</dbReference>
<dbReference type="PANTHER" id="PTHR30614:SF41">
    <property type="entry name" value="INNER MEMBRANE AMINO-ACID ABC TRANSPORTER PERMEASE PROTEIN YHDY"/>
    <property type="match status" value="1"/>
</dbReference>
<feature type="transmembrane region" description="Helical" evidence="8">
    <location>
        <begin position="181"/>
        <end position="199"/>
    </location>
</feature>
<dbReference type="Gene3D" id="1.10.3720.10">
    <property type="entry name" value="MetI-like"/>
    <property type="match status" value="1"/>
</dbReference>
<keyword evidence="4" id="KW-1003">Cell membrane</keyword>
<reference evidence="10 11" key="1">
    <citation type="journal article" date="2018" name="Int. J. Syst. Evol. Microbiol.">
        <title>Uliginosibacterium sediminicola sp. nov., isolated from freshwater sediment.</title>
        <authorList>
            <person name="Hwang W.M."/>
            <person name="Kim S.M."/>
            <person name="Kang K."/>
            <person name="Ahn T.Y."/>
        </authorList>
    </citation>
    <scope>NUCLEOTIDE SEQUENCE [LARGE SCALE GENOMIC DNA]</scope>
    <source>
        <strain evidence="10 11">M1-21</strain>
    </source>
</reference>
<dbReference type="PROSITE" id="PS50928">
    <property type="entry name" value="ABC_TM1"/>
    <property type="match status" value="1"/>
</dbReference>
<dbReference type="PANTHER" id="PTHR30614">
    <property type="entry name" value="MEMBRANE COMPONENT OF AMINO ACID ABC TRANSPORTER"/>
    <property type="match status" value="1"/>
</dbReference>
<evidence type="ECO:0000256" key="8">
    <source>
        <dbReference type="RuleBase" id="RU363032"/>
    </source>
</evidence>
<organism evidence="10 11">
    <name type="scientific">Uliginosibacterium sediminicola</name>
    <dbReference type="NCBI Taxonomy" id="2024550"/>
    <lineage>
        <taxon>Bacteria</taxon>
        <taxon>Pseudomonadati</taxon>
        <taxon>Pseudomonadota</taxon>
        <taxon>Betaproteobacteria</taxon>
        <taxon>Rhodocyclales</taxon>
        <taxon>Zoogloeaceae</taxon>
        <taxon>Uliginosibacterium</taxon>
    </lineage>
</organism>
<evidence type="ECO:0000313" key="11">
    <source>
        <dbReference type="Proteomes" id="UP001410394"/>
    </source>
</evidence>
<dbReference type="NCBIfam" id="TIGR01726">
    <property type="entry name" value="HEQRo_perm_3TM"/>
    <property type="match status" value="1"/>
</dbReference>
<feature type="transmembrane region" description="Helical" evidence="8">
    <location>
        <begin position="252"/>
        <end position="270"/>
    </location>
</feature>
<accession>A0ABU9Z111</accession>
<evidence type="ECO:0000256" key="5">
    <source>
        <dbReference type="ARBA" id="ARBA00022692"/>
    </source>
</evidence>
<dbReference type="EMBL" id="JBDIVE010000008">
    <property type="protein sequence ID" value="MEN3069754.1"/>
    <property type="molecule type" value="Genomic_DNA"/>
</dbReference>
<feature type="transmembrane region" description="Helical" evidence="8">
    <location>
        <begin position="138"/>
        <end position="160"/>
    </location>
</feature>
<evidence type="ECO:0000256" key="4">
    <source>
        <dbReference type="ARBA" id="ARBA00022475"/>
    </source>
</evidence>
<feature type="transmembrane region" description="Helical" evidence="8">
    <location>
        <begin position="308"/>
        <end position="328"/>
    </location>
</feature>
<dbReference type="InterPro" id="IPR000515">
    <property type="entry name" value="MetI-like"/>
</dbReference>
<feature type="transmembrane region" description="Helical" evidence="8">
    <location>
        <begin position="77"/>
        <end position="95"/>
    </location>
</feature>
<comment type="similarity">
    <text evidence="2">Belongs to the binding-protein-dependent transport system permease family. HisMQ subfamily.</text>
</comment>
<evidence type="ECO:0000256" key="3">
    <source>
        <dbReference type="ARBA" id="ARBA00022448"/>
    </source>
</evidence>
<evidence type="ECO:0000256" key="2">
    <source>
        <dbReference type="ARBA" id="ARBA00010072"/>
    </source>
</evidence>
<dbReference type="InterPro" id="IPR035906">
    <property type="entry name" value="MetI-like_sf"/>
</dbReference>
<gene>
    <name evidence="10" type="ORF">ABDB84_14830</name>
</gene>
<keyword evidence="6 8" id="KW-1133">Transmembrane helix</keyword>
<evidence type="ECO:0000259" key="9">
    <source>
        <dbReference type="PROSITE" id="PS50928"/>
    </source>
</evidence>
<evidence type="ECO:0000256" key="6">
    <source>
        <dbReference type="ARBA" id="ARBA00022989"/>
    </source>
</evidence>
<dbReference type="InterPro" id="IPR010065">
    <property type="entry name" value="AA_ABC_transptr_permease_3TM"/>
</dbReference>
<name>A0ABU9Z111_9RHOO</name>
<feature type="domain" description="ABC transmembrane type-1" evidence="9">
    <location>
        <begin position="136"/>
        <end position="331"/>
    </location>
</feature>
<evidence type="ECO:0000256" key="1">
    <source>
        <dbReference type="ARBA" id="ARBA00004429"/>
    </source>
</evidence>
<feature type="transmembrane region" description="Helical" evidence="8">
    <location>
        <begin position="211"/>
        <end position="231"/>
    </location>
</feature>
<keyword evidence="11" id="KW-1185">Reference proteome</keyword>
<keyword evidence="5 8" id="KW-0812">Transmembrane</keyword>
<dbReference type="SUPFAM" id="SSF161098">
    <property type="entry name" value="MetI-like"/>
    <property type="match status" value="1"/>
</dbReference>
<sequence length="348" mass="38133">MNSSLLARWPHHLQTLLWLALAVLCLIPAWQWGLTHAVFGADAEACRAARGVGACWGVLAEKHRLLLFGRYPYAEQWRPLLASLLIILALLGSCWPRLWRPALVGAWLLLAACVGVLMYGGILGLARVPSAQWGGLPLTLIVAISGTVLALPLACLLALGRRSQLPLLKSLCASYIELVRGVPLISLLFMAAFLFPLLLPQAWHVDMLPRVIIAIALFAAAYLAEVIRGGLQAVSATQYQSALALGMRYSQAMRYIVLPQAFRAALPALISNFVGIFKDTSLISIVSLHELTGALSLALGGDPDWRPFYLEAYLFIALVYWAFCYGISRFGQALETRLRHGQALRLNR</sequence>
<protein>
    <submittedName>
        <fullName evidence="10">Amino acid ABC transporter permease</fullName>
    </submittedName>
</protein>
<dbReference type="Pfam" id="PF00528">
    <property type="entry name" value="BPD_transp_1"/>
    <property type="match status" value="1"/>
</dbReference>
<dbReference type="CDD" id="cd06261">
    <property type="entry name" value="TM_PBP2"/>
    <property type="match status" value="1"/>
</dbReference>
<dbReference type="InterPro" id="IPR043429">
    <property type="entry name" value="ArtM/GltK/GlnP/TcyL/YhdX-like"/>
</dbReference>
<comment type="caution">
    <text evidence="10">The sequence shown here is derived from an EMBL/GenBank/DDBJ whole genome shotgun (WGS) entry which is preliminary data.</text>
</comment>
<feature type="transmembrane region" description="Helical" evidence="8">
    <location>
        <begin position="102"/>
        <end position="126"/>
    </location>
</feature>
<keyword evidence="3 8" id="KW-0813">Transport</keyword>
<dbReference type="Proteomes" id="UP001410394">
    <property type="component" value="Unassembled WGS sequence"/>
</dbReference>
<comment type="subcellular location">
    <subcellularLocation>
        <location evidence="1">Cell inner membrane</location>
        <topology evidence="1">Multi-pass membrane protein</topology>
    </subcellularLocation>
    <subcellularLocation>
        <location evidence="8">Cell membrane</location>
        <topology evidence="8">Multi-pass membrane protein</topology>
    </subcellularLocation>
</comment>
<keyword evidence="7 8" id="KW-0472">Membrane</keyword>
<proteinExistence type="inferred from homology"/>
<evidence type="ECO:0000256" key="7">
    <source>
        <dbReference type="ARBA" id="ARBA00023136"/>
    </source>
</evidence>
<evidence type="ECO:0000313" key="10">
    <source>
        <dbReference type="EMBL" id="MEN3069754.1"/>
    </source>
</evidence>